<dbReference type="Proteomes" id="UP000231542">
    <property type="component" value="Unassembled WGS sequence"/>
</dbReference>
<dbReference type="AlphaFoldDB" id="A0A2H0YWU8"/>
<keyword evidence="2" id="KW-0813">Transport</keyword>
<dbReference type="PANTHER" id="PTHR34229:SF1">
    <property type="entry name" value="METAL TRANSPORT PROTEIN HI_1621-RELATED"/>
    <property type="match status" value="1"/>
</dbReference>
<dbReference type="GO" id="GO:0005886">
    <property type="term" value="C:plasma membrane"/>
    <property type="evidence" value="ECO:0007669"/>
    <property type="project" value="UniProtKB-SubCell"/>
</dbReference>
<dbReference type="Pfam" id="PF01891">
    <property type="entry name" value="CbiM"/>
    <property type="match status" value="1"/>
</dbReference>
<evidence type="ECO:0000256" key="3">
    <source>
        <dbReference type="ARBA" id="ARBA00022475"/>
    </source>
</evidence>
<feature type="transmembrane region" description="Helical" evidence="7">
    <location>
        <begin position="164"/>
        <end position="184"/>
    </location>
</feature>
<keyword evidence="4 7" id="KW-0812">Transmembrane</keyword>
<feature type="transmembrane region" description="Helical" evidence="7">
    <location>
        <begin position="100"/>
        <end position="125"/>
    </location>
</feature>
<feature type="transmembrane region" description="Helical" evidence="7">
    <location>
        <begin position="12"/>
        <end position="31"/>
    </location>
</feature>
<dbReference type="Gene3D" id="1.10.1760.20">
    <property type="match status" value="1"/>
</dbReference>
<organism evidence="8 9">
    <name type="scientific">Candidatus Kerfeldbacteria bacterium CG08_land_8_20_14_0_20_40_16</name>
    <dbReference type="NCBI Taxonomy" id="2014244"/>
    <lineage>
        <taxon>Bacteria</taxon>
        <taxon>Candidatus Kerfeldiibacteriota</taxon>
    </lineage>
</organism>
<comment type="subcellular location">
    <subcellularLocation>
        <location evidence="1">Cell membrane</location>
        <topology evidence="1">Multi-pass membrane protein</topology>
    </subcellularLocation>
</comment>
<comment type="caution">
    <text evidence="8">The sequence shown here is derived from an EMBL/GenBank/DDBJ whole genome shotgun (WGS) entry which is preliminary data.</text>
</comment>
<evidence type="ECO:0000256" key="7">
    <source>
        <dbReference type="SAM" id="Phobius"/>
    </source>
</evidence>
<evidence type="ECO:0000313" key="9">
    <source>
        <dbReference type="Proteomes" id="UP000231542"/>
    </source>
</evidence>
<protein>
    <submittedName>
        <fullName evidence="8">Cobalamin biosynthesis protein CbiM</fullName>
    </submittedName>
</protein>
<dbReference type="PANTHER" id="PTHR34229">
    <property type="entry name" value="METAL TRANSPORT PROTEIN HI_1621-RELATED"/>
    <property type="match status" value="1"/>
</dbReference>
<keyword evidence="6 7" id="KW-0472">Membrane</keyword>
<keyword evidence="5 7" id="KW-1133">Transmembrane helix</keyword>
<evidence type="ECO:0000256" key="4">
    <source>
        <dbReference type="ARBA" id="ARBA00022692"/>
    </source>
</evidence>
<accession>A0A2H0YWU8</accession>
<evidence type="ECO:0000256" key="1">
    <source>
        <dbReference type="ARBA" id="ARBA00004651"/>
    </source>
</evidence>
<dbReference type="InterPro" id="IPR002751">
    <property type="entry name" value="CbiM/NikMN"/>
</dbReference>
<feature type="transmembrane region" description="Helical" evidence="7">
    <location>
        <begin position="131"/>
        <end position="152"/>
    </location>
</feature>
<dbReference type="EMBL" id="PEXU01000010">
    <property type="protein sequence ID" value="PIS42967.1"/>
    <property type="molecule type" value="Genomic_DNA"/>
</dbReference>
<evidence type="ECO:0000256" key="6">
    <source>
        <dbReference type="ARBA" id="ARBA00023136"/>
    </source>
</evidence>
<feature type="transmembrane region" description="Helical" evidence="7">
    <location>
        <begin position="204"/>
        <end position="223"/>
    </location>
</feature>
<name>A0A2H0YWU8_9BACT</name>
<dbReference type="GO" id="GO:0000041">
    <property type="term" value="P:transition metal ion transport"/>
    <property type="evidence" value="ECO:0007669"/>
    <property type="project" value="InterPro"/>
</dbReference>
<reference evidence="8 9" key="1">
    <citation type="submission" date="2017-09" db="EMBL/GenBank/DDBJ databases">
        <title>Depth-based differentiation of microbial function through sediment-hosted aquifers and enrichment of novel symbionts in the deep terrestrial subsurface.</title>
        <authorList>
            <person name="Probst A.J."/>
            <person name="Ladd B."/>
            <person name="Jarett J.K."/>
            <person name="Geller-Mcgrath D.E."/>
            <person name="Sieber C.M."/>
            <person name="Emerson J.B."/>
            <person name="Anantharaman K."/>
            <person name="Thomas B.C."/>
            <person name="Malmstrom R."/>
            <person name="Stieglmeier M."/>
            <person name="Klingl A."/>
            <person name="Woyke T."/>
            <person name="Ryan C.M."/>
            <person name="Banfield J.F."/>
        </authorList>
    </citation>
    <scope>NUCLEOTIDE SEQUENCE [LARGE SCALE GENOMIC DNA]</scope>
    <source>
        <strain evidence="8">CG08_land_8_20_14_0_20_40_16</strain>
    </source>
</reference>
<proteinExistence type="predicted"/>
<sequence length="231" mass="24006">MHLPDGFLGSGTSSSLIAVAAAVGVAALSKIRKSFFAKQKKPVLATPEGITIGGGETAQLTKYGREKIFKMATVGAFVFSAQMINFPVANGTSGHLLGGVLAGILLGPLEAMLVLSSVLVVQSLFFADGGLVALGANIFNMGVIGAIGGYYLYRIIKKYFKQVFLAAFFAAWISVVLASAAASVELAISGTIPLNTVLPAMTKVHLLIGIGEGIITVLVLGGLKYKEKRDE</sequence>
<keyword evidence="3" id="KW-1003">Cell membrane</keyword>
<evidence type="ECO:0000313" key="8">
    <source>
        <dbReference type="EMBL" id="PIS42967.1"/>
    </source>
</evidence>
<evidence type="ECO:0000256" key="2">
    <source>
        <dbReference type="ARBA" id="ARBA00022448"/>
    </source>
</evidence>
<evidence type="ECO:0000256" key="5">
    <source>
        <dbReference type="ARBA" id="ARBA00022989"/>
    </source>
</evidence>
<gene>
    <name evidence="8" type="ORF">COT24_00795</name>
</gene>